<keyword evidence="4" id="KW-0732">Signal</keyword>
<name>F9ZWR0_METMM</name>
<keyword evidence="8" id="KW-1185">Reference proteome</keyword>
<dbReference type="InterPro" id="IPR015919">
    <property type="entry name" value="Cadherin-like_sf"/>
</dbReference>
<dbReference type="eggNOG" id="COG1657">
    <property type="taxonomic scope" value="Bacteria"/>
</dbReference>
<keyword evidence="2" id="KW-0964">Secreted</keyword>
<dbReference type="Pfam" id="PF18884">
    <property type="entry name" value="TSP3_bac"/>
    <property type="match status" value="1"/>
</dbReference>
<sequence>MKTYIRERPIPTTIYLFSLFAGAWNIAVADQDMNRAQAIGWLIQHQNGDGSWGQGGAEVAATAETLAALKNAGAEKGFHYTRALGWLSNQQVDSVDSLARKVIAMENAGIDTTELGLDAALLDLSNVAGIWGAYAGYGGGFPDSGLAMDALRVAGVNPPVSAYFNLTASGQGNGNQGWSYWGGVLGSTKPPVILSTASNITVLSHFYQDGQNSVDTQVTRAANWLLTKTQGDGRFTDHSADTGSERTTATAYLALQAAGNAGLAPQGTDIALEQAASFLLSRQAINGSWNDDAYTTALALRTFPATVMSDADNDGIPDAVEPLVGTDPNQADGWKLQPQNGLTATPNPTGLQSSPVITEALVNAAFSYPLTAIGGTPDYTWSFAGGLLPPGVSLSAAAPWLLSGTPTKAGSYPFVLNLKDSQGISVTVAGYLRVIAVNDTVTDTDGDGVPSYFELRDNLNPLTADTDQDGIPDSIEWTNYPDYWDTDQDGMPNLWEITYALNPYDSTDAGLDLDGDELSNLEEYRHGSAPDVVDSDYDNMSDGAEVQIGRNPAVNEPAVISVINTLL</sequence>
<evidence type="ECO:0000256" key="3">
    <source>
        <dbReference type="ARBA" id="ARBA00022723"/>
    </source>
</evidence>
<reference evidence="8" key="3">
    <citation type="submission" date="2011-05" db="EMBL/GenBank/DDBJ databases">
        <title>Complete sequence of Methylomonas methanica MC09.</title>
        <authorList>
            <consortium name="US DOE Joint Genome Institute"/>
            <person name="Lucas S."/>
            <person name="Han J."/>
            <person name="Lapidus A."/>
            <person name="Cheng J.-F."/>
            <person name="Goodwin L."/>
            <person name="Pitluck S."/>
            <person name="Peters L."/>
            <person name="Mikhailova N."/>
            <person name="Teshima H."/>
            <person name="Han C."/>
            <person name="Tapia R."/>
            <person name="Land M."/>
            <person name="Hauser L."/>
            <person name="Kyrpides N."/>
            <person name="Ivanova N."/>
            <person name="Pagani I."/>
            <person name="Stein L."/>
            <person name="Woyke T."/>
        </authorList>
    </citation>
    <scope>NUCLEOTIDE SEQUENCE [LARGE SCALE GENOMIC DNA]</scope>
    <source>
        <strain evidence="8">MC09</strain>
    </source>
</reference>
<reference evidence="7 8" key="1">
    <citation type="journal article" date="2011" name="J. Bacteriol.">
        <title>Complete Genome Sequence of the Aerobic Marine Methanotroph Methylomonas methanica MC09.</title>
        <authorList>
            <person name="Boden R."/>
            <person name="Cunliffe M."/>
            <person name="Scanlan J."/>
            <person name="Moussard H."/>
            <person name="Kits K.D."/>
            <person name="Klotz M.G."/>
            <person name="Jetten M.S."/>
            <person name="Vuilleumier S."/>
            <person name="Han J."/>
            <person name="Peters L."/>
            <person name="Mikhailova N."/>
            <person name="Teshima H."/>
            <person name="Tapia R."/>
            <person name="Kyrpides N."/>
            <person name="Ivanova N."/>
            <person name="Pagani I."/>
            <person name="Cheng J.F."/>
            <person name="Goodwin L."/>
            <person name="Han C."/>
            <person name="Hauser L."/>
            <person name="Land M.L."/>
            <person name="Lapidus A."/>
            <person name="Lucas S."/>
            <person name="Pitluck S."/>
            <person name="Woyke T."/>
            <person name="Stein L."/>
            <person name="Murrell J.C."/>
        </authorList>
    </citation>
    <scope>NUCLEOTIDE SEQUENCE [LARGE SCALE GENOMIC DNA]</scope>
    <source>
        <strain evidence="7 8">MC09</strain>
    </source>
</reference>
<dbReference type="PANTHER" id="PTHR42970">
    <property type="entry name" value="PECTATE LYASE C-RELATED"/>
    <property type="match status" value="1"/>
</dbReference>
<dbReference type="PANTHER" id="PTHR42970:SF1">
    <property type="entry name" value="PECTATE LYASE C-RELATED"/>
    <property type="match status" value="1"/>
</dbReference>
<evidence type="ECO:0000256" key="1">
    <source>
        <dbReference type="ARBA" id="ARBA00004613"/>
    </source>
</evidence>
<dbReference type="RefSeq" id="WP_013819143.1">
    <property type="nucleotide sequence ID" value="NC_015572.1"/>
</dbReference>
<dbReference type="Gene3D" id="2.60.40.10">
    <property type="entry name" value="Immunoglobulins"/>
    <property type="match status" value="1"/>
</dbReference>
<dbReference type="HOGENOM" id="CLU_480450_0_0_6"/>
<evidence type="ECO:0000313" key="7">
    <source>
        <dbReference type="EMBL" id="AEG00907.1"/>
    </source>
</evidence>
<dbReference type="InterPro" id="IPR052063">
    <property type="entry name" value="Polysaccharide_Lyase_1"/>
</dbReference>
<dbReference type="AlphaFoldDB" id="F9ZWR0"/>
<protein>
    <submittedName>
        <fullName evidence="7">Prenyltransferase/squalene oxidase</fullName>
    </submittedName>
</protein>
<dbReference type="STRING" id="857087.Metme_2516"/>
<dbReference type="eggNOG" id="COG4932">
    <property type="taxonomic scope" value="Bacteria"/>
</dbReference>
<keyword evidence="7" id="KW-0808">Transferase</keyword>
<comment type="subcellular location">
    <subcellularLocation>
        <location evidence="1">Secreted</location>
    </subcellularLocation>
</comment>
<dbReference type="Gene3D" id="4.10.1080.10">
    <property type="entry name" value="TSP type-3 repeat"/>
    <property type="match status" value="1"/>
</dbReference>
<dbReference type="InterPro" id="IPR059100">
    <property type="entry name" value="TSP3_bac"/>
</dbReference>
<organism evidence="7 8">
    <name type="scientific">Methylomonas methanica (strain DSM 25384 / MC09)</name>
    <dbReference type="NCBI Taxonomy" id="857087"/>
    <lineage>
        <taxon>Bacteria</taxon>
        <taxon>Pseudomonadati</taxon>
        <taxon>Pseudomonadota</taxon>
        <taxon>Gammaproteobacteria</taxon>
        <taxon>Methylococcales</taxon>
        <taxon>Methylococcaceae</taxon>
        <taxon>Methylomonas</taxon>
    </lineage>
</organism>
<dbReference type="InterPro" id="IPR028974">
    <property type="entry name" value="TSP_type-3_rpt"/>
</dbReference>
<proteinExistence type="predicted"/>
<evidence type="ECO:0000256" key="6">
    <source>
        <dbReference type="ARBA" id="ARBA00023180"/>
    </source>
</evidence>
<keyword evidence="3" id="KW-0479">Metal-binding</keyword>
<dbReference type="SUPFAM" id="SSF49313">
    <property type="entry name" value="Cadherin-like"/>
    <property type="match status" value="1"/>
</dbReference>
<dbReference type="OrthoDB" id="9178596at2"/>
<evidence type="ECO:0000256" key="2">
    <source>
        <dbReference type="ARBA" id="ARBA00022525"/>
    </source>
</evidence>
<dbReference type="GO" id="GO:0016740">
    <property type="term" value="F:transferase activity"/>
    <property type="evidence" value="ECO:0007669"/>
    <property type="project" value="UniProtKB-KW"/>
</dbReference>
<dbReference type="InterPro" id="IPR013783">
    <property type="entry name" value="Ig-like_fold"/>
</dbReference>
<keyword evidence="5" id="KW-0106">Calcium</keyword>
<accession>F9ZWR0</accession>
<dbReference type="Gene3D" id="1.50.10.20">
    <property type="match status" value="2"/>
</dbReference>
<dbReference type="KEGG" id="mmt:Metme_2516"/>
<evidence type="ECO:0000256" key="5">
    <source>
        <dbReference type="ARBA" id="ARBA00022837"/>
    </source>
</evidence>
<dbReference type="Pfam" id="PF05345">
    <property type="entry name" value="He_PIG"/>
    <property type="match status" value="1"/>
</dbReference>
<dbReference type="GO" id="GO:0005509">
    <property type="term" value="F:calcium ion binding"/>
    <property type="evidence" value="ECO:0007669"/>
    <property type="project" value="InterPro"/>
</dbReference>
<evidence type="ECO:0000313" key="8">
    <source>
        <dbReference type="Proteomes" id="UP000008888"/>
    </source>
</evidence>
<dbReference type="GO" id="GO:0016020">
    <property type="term" value="C:membrane"/>
    <property type="evidence" value="ECO:0007669"/>
    <property type="project" value="InterPro"/>
</dbReference>
<dbReference type="Proteomes" id="UP000008888">
    <property type="component" value="Chromosome"/>
</dbReference>
<dbReference type="InterPro" id="IPR008930">
    <property type="entry name" value="Terpenoid_cyclase/PrenylTrfase"/>
</dbReference>
<dbReference type="SUPFAM" id="SSF48239">
    <property type="entry name" value="Terpenoid cyclases/Protein prenyltransferases"/>
    <property type="match status" value="1"/>
</dbReference>
<dbReference type="EMBL" id="CP002738">
    <property type="protein sequence ID" value="AEG00907.1"/>
    <property type="molecule type" value="Genomic_DNA"/>
</dbReference>
<evidence type="ECO:0000256" key="4">
    <source>
        <dbReference type="ARBA" id="ARBA00022729"/>
    </source>
</evidence>
<gene>
    <name evidence="7" type="ordered locus">Metme_2516</name>
</gene>
<keyword evidence="6" id="KW-0325">Glycoprotein</keyword>
<reference key="2">
    <citation type="submission" date="2011-05" db="EMBL/GenBank/DDBJ databases">
        <title>Complete genome sequence of the aerobic marine methanotroph Methylomonas methanica MC09.</title>
        <authorList>
            <person name="Boden R."/>
            <person name="Cunliffe M."/>
            <person name="Scanlan J."/>
            <person name="Moussard H."/>
            <person name="Kits K.D."/>
            <person name="Klotz M."/>
            <person name="Jetten M."/>
            <person name="Vuilleumier S."/>
            <person name="Han J."/>
            <person name="Peters L."/>
            <person name="Mikhailova N."/>
            <person name="Teshima H."/>
            <person name="Tapia R."/>
            <person name="Kyrpides N."/>
            <person name="Ivanova N."/>
            <person name="Pagani I."/>
            <person name="Cheng J.-F."/>
            <person name="Goodwin L."/>
            <person name="Han C."/>
            <person name="Hauser L."/>
            <person name="Land M."/>
            <person name="Lapidus A."/>
            <person name="Lucas S."/>
            <person name="Pitluck S."/>
            <person name="Woyke T."/>
            <person name="Stein L.Y."/>
            <person name="Murrell C."/>
        </authorList>
    </citation>
    <scope>NUCLEOTIDE SEQUENCE</scope>
    <source>
        <strain>MC09</strain>
    </source>
</reference>